<evidence type="ECO:0000256" key="4">
    <source>
        <dbReference type="ARBA" id="ARBA00023163"/>
    </source>
</evidence>
<feature type="coiled-coil region" evidence="6">
    <location>
        <begin position="77"/>
        <end position="111"/>
    </location>
</feature>
<dbReference type="SMART" id="SM00353">
    <property type="entry name" value="HLH"/>
    <property type="match status" value="1"/>
</dbReference>
<dbReference type="PROSITE" id="PS50888">
    <property type="entry name" value="BHLH"/>
    <property type="match status" value="1"/>
</dbReference>
<evidence type="ECO:0000259" key="8">
    <source>
        <dbReference type="PROSITE" id="PS50888"/>
    </source>
</evidence>
<dbReference type="InterPro" id="IPR011598">
    <property type="entry name" value="bHLH_dom"/>
</dbReference>
<dbReference type="GO" id="GO:0005634">
    <property type="term" value="C:nucleus"/>
    <property type="evidence" value="ECO:0007669"/>
    <property type="project" value="UniProtKB-SubCell"/>
</dbReference>
<evidence type="ECO:0000256" key="5">
    <source>
        <dbReference type="ARBA" id="ARBA00023242"/>
    </source>
</evidence>
<evidence type="ECO:0000256" key="6">
    <source>
        <dbReference type="SAM" id="Coils"/>
    </source>
</evidence>
<feature type="compositionally biased region" description="Basic and acidic residues" evidence="7">
    <location>
        <begin position="30"/>
        <end position="43"/>
    </location>
</feature>
<evidence type="ECO:0000256" key="1">
    <source>
        <dbReference type="ARBA" id="ARBA00004123"/>
    </source>
</evidence>
<dbReference type="Pfam" id="PF00010">
    <property type="entry name" value="HLH"/>
    <property type="match status" value="1"/>
</dbReference>
<protein>
    <recommendedName>
        <fullName evidence="8">BHLH domain-containing protein</fullName>
    </recommendedName>
</protein>
<dbReference type="AlphaFoldDB" id="A0AA36D0Y2"/>
<reference evidence="9" key="1">
    <citation type="submission" date="2023-06" db="EMBL/GenBank/DDBJ databases">
        <authorList>
            <person name="Delattre M."/>
        </authorList>
    </citation>
    <scope>NUCLEOTIDE SEQUENCE</scope>
    <source>
        <strain evidence="9">AF72</strain>
    </source>
</reference>
<dbReference type="PANTHER" id="PTHR15741:SF25">
    <property type="entry name" value="MAX-LIKE PROTEIN X"/>
    <property type="match status" value="1"/>
</dbReference>
<evidence type="ECO:0000256" key="3">
    <source>
        <dbReference type="ARBA" id="ARBA00023125"/>
    </source>
</evidence>
<evidence type="ECO:0000256" key="2">
    <source>
        <dbReference type="ARBA" id="ARBA00023015"/>
    </source>
</evidence>
<evidence type="ECO:0000313" key="9">
    <source>
        <dbReference type="EMBL" id="CAJ0578706.1"/>
    </source>
</evidence>
<dbReference type="GO" id="GO:0046983">
    <property type="term" value="F:protein dimerization activity"/>
    <property type="evidence" value="ECO:0007669"/>
    <property type="project" value="InterPro"/>
</dbReference>
<keyword evidence="10" id="KW-1185">Reference proteome</keyword>
<dbReference type="InterPro" id="IPR052207">
    <property type="entry name" value="Max-like/E-box_TFs"/>
</dbReference>
<keyword evidence="5" id="KW-0539">Nucleus</keyword>
<dbReference type="Proteomes" id="UP001177023">
    <property type="component" value="Unassembled WGS sequence"/>
</dbReference>
<feature type="region of interest" description="Disordered" evidence="7">
    <location>
        <begin position="1"/>
        <end position="43"/>
    </location>
</feature>
<organism evidence="9 10">
    <name type="scientific">Mesorhabditis spiculigera</name>
    <dbReference type="NCBI Taxonomy" id="96644"/>
    <lineage>
        <taxon>Eukaryota</taxon>
        <taxon>Metazoa</taxon>
        <taxon>Ecdysozoa</taxon>
        <taxon>Nematoda</taxon>
        <taxon>Chromadorea</taxon>
        <taxon>Rhabditida</taxon>
        <taxon>Rhabditina</taxon>
        <taxon>Rhabditomorpha</taxon>
        <taxon>Rhabditoidea</taxon>
        <taxon>Rhabditidae</taxon>
        <taxon>Mesorhabditinae</taxon>
        <taxon>Mesorhabditis</taxon>
    </lineage>
</organism>
<dbReference type="EMBL" id="CATQJA010002654">
    <property type="protein sequence ID" value="CAJ0578706.1"/>
    <property type="molecule type" value="Genomic_DNA"/>
</dbReference>
<proteinExistence type="predicted"/>
<feature type="non-terminal residue" evidence="9">
    <location>
        <position position="1"/>
    </location>
</feature>
<evidence type="ECO:0000256" key="7">
    <source>
        <dbReference type="SAM" id="MobiDB-lite"/>
    </source>
</evidence>
<keyword evidence="4" id="KW-0804">Transcription</keyword>
<dbReference type="InterPro" id="IPR036638">
    <property type="entry name" value="HLH_DNA-bd_sf"/>
</dbReference>
<keyword evidence="3" id="KW-0238">DNA-binding</keyword>
<accession>A0AA36D0Y2</accession>
<comment type="caution">
    <text evidence="9">The sequence shown here is derived from an EMBL/GenBank/DDBJ whole genome shotgun (WGS) entry which is preliminary data.</text>
</comment>
<dbReference type="SUPFAM" id="SSF47459">
    <property type="entry name" value="HLH, helix-loop-helix DNA-binding domain"/>
    <property type="match status" value="1"/>
</dbReference>
<dbReference type="Gene3D" id="4.10.280.10">
    <property type="entry name" value="Helix-loop-helix DNA-binding domain"/>
    <property type="match status" value="1"/>
</dbReference>
<dbReference type="PANTHER" id="PTHR15741">
    <property type="entry name" value="BASIC HELIX-LOOP-HELIX ZIP TRANSCRIPTION FACTOR"/>
    <property type="match status" value="1"/>
</dbReference>
<evidence type="ECO:0000313" key="10">
    <source>
        <dbReference type="Proteomes" id="UP001177023"/>
    </source>
</evidence>
<keyword evidence="2" id="KW-0805">Transcription regulation</keyword>
<dbReference type="GO" id="GO:0000981">
    <property type="term" value="F:DNA-binding transcription factor activity, RNA polymerase II-specific"/>
    <property type="evidence" value="ECO:0007669"/>
    <property type="project" value="TreeGrafter"/>
</dbReference>
<sequence>MSRRTSFKAPRDDSLSPEGSECSTSTTQSHADRKKETHLRCERQRREAINNGYTELKALLPASMSTMGCKTTNASILFKASEYIKQLQSEADQEEKELQQAESKEAALKMIAGEYENMSRESPQESNIQSQMMKKLLDDCYDSFKHNVNPSDYGSMAKSLISWVEQLEPESKKSVNEIIRMPFNAM</sequence>
<feature type="domain" description="BHLH" evidence="8">
    <location>
        <begin position="33"/>
        <end position="87"/>
    </location>
</feature>
<dbReference type="GO" id="GO:0000978">
    <property type="term" value="F:RNA polymerase II cis-regulatory region sequence-specific DNA binding"/>
    <property type="evidence" value="ECO:0007669"/>
    <property type="project" value="TreeGrafter"/>
</dbReference>
<name>A0AA36D0Y2_9BILA</name>
<gene>
    <name evidence="9" type="ORF">MSPICULIGERA_LOCUS16948</name>
</gene>
<comment type="subcellular location">
    <subcellularLocation>
        <location evidence="1">Nucleus</location>
    </subcellularLocation>
</comment>
<keyword evidence="6" id="KW-0175">Coiled coil</keyword>